<evidence type="ECO:0000256" key="1">
    <source>
        <dbReference type="ARBA" id="ARBA00022448"/>
    </source>
</evidence>
<dbReference type="InterPro" id="IPR003439">
    <property type="entry name" value="ABC_transporter-like_ATP-bd"/>
</dbReference>
<dbReference type="Gene3D" id="3.40.50.300">
    <property type="entry name" value="P-loop containing nucleotide triphosphate hydrolases"/>
    <property type="match status" value="1"/>
</dbReference>
<proteinExistence type="predicted"/>
<dbReference type="RefSeq" id="WP_307254413.1">
    <property type="nucleotide sequence ID" value="NZ_JAUSUV010000014.1"/>
</dbReference>
<dbReference type="PROSITE" id="PS00211">
    <property type="entry name" value="ABC_TRANSPORTER_1"/>
    <property type="match status" value="1"/>
</dbReference>
<dbReference type="CDD" id="cd03230">
    <property type="entry name" value="ABC_DR_subfamily_A"/>
    <property type="match status" value="1"/>
</dbReference>
<dbReference type="InterPro" id="IPR051782">
    <property type="entry name" value="ABC_Transporter_VariousFunc"/>
</dbReference>
<dbReference type="InterPro" id="IPR017871">
    <property type="entry name" value="ABC_transporter-like_CS"/>
</dbReference>
<gene>
    <name evidence="5" type="ORF">J2Z48_002788</name>
</gene>
<evidence type="ECO:0000256" key="3">
    <source>
        <dbReference type="ARBA" id="ARBA00022840"/>
    </source>
</evidence>
<accession>A0AAJ1WTA2</accession>
<dbReference type="GO" id="GO:0005524">
    <property type="term" value="F:ATP binding"/>
    <property type="evidence" value="ECO:0007669"/>
    <property type="project" value="UniProtKB-KW"/>
</dbReference>
<keyword evidence="1" id="KW-0813">Transport</keyword>
<protein>
    <submittedName>
        <fullName evidence="5">ABC-2 type transport system ATP-binding protein</fullName>
    </submittedName>
</protein>
<feature type="domain" description="ABC transporter" evidence="4">
    <location>
        <begin position="2"/>
        <end position="228"/>
    </location>
</feature>
<dbReference type="InterPro" id="IPR003593">
    <property type="entry name" value="AAA+_ATPase"/>
</dbReference>
<dbReference type="AlphaFoldDB" id="A0AAJ1WTA2"/>
<dbReference type="InterPro" id="IPR027417">
    <property type="entry name" value="P-loop_NTPase"/>
</dbReference>
<dbReference type="SMART" id="SM00382">
    <property type="entry name" value="AAA"/>
    <property type="match status" value="1"/>
</dbReference>
<keyword evidence="2" id="KW-0547">Nucleotide-binding</keyword>
<comment type="caution">
    <text evidence="5">The sequence shown here is derived from an EMBL/GenBank/DDBJ whole genome shotgun (WGS) entry which is preliminary data.</text>
</comment>
<reference evidence="5 6" key="1">
    <citation type="submission" date="2023-07" db="EMBL/GenBank/DDBJ databases">
        <title>Genomic Encyclopedia of Type Strains, Phase IV (KMG-IV): sequencing the most valuable type-strain genomes for metagenomic binning, comparative biology and taxonomic classification.</title>
        <authorList>
            <person name="Goeker M."/>
        </authorList>
    </citation>
    <scope>NUCLEOTIDE SEQUENCE [LARGE SCALE GENOMIC DNA]</scope>
    <source>
        <strain evidence="5 6">DSM 46876</strain>
    </source>
</reference>
<evidence type="ECO:0000256" key="2">
    <source>
        <dbReference type="ARBA" id="ARBA00022741"/>
    </source>
</evidence>
<dbReference type="SUPFAM" id="SSF52540">
    <property type="entry name" value="P-loop containing nucleoside triphosphate hydrolases"/>
    <property type="match status" value="1"/>
</dbReference>
<evidence type="ECO:0000313" key="6">
    <source>
        <dbReference type="Proteomes" id="UP001238450"/>
    </source>
</evidence>
<organism evidence="5 6">
    <name type="scientific">Croceifilum oryzae</name>
    <dbReference type="NCBI Taxonomy" id="1553429"/>
    <lineage>
        <taxon>Bacteria</taxon>
        <taxon>Bacillati</taxon>
        <taxon>Bacillota</taxon>
        <taxon>Bacilli</taxon>
        <taxon>Bacillales</taxon>
        <taxon>Thermoactinomycetaceae</taxon>
        <taxon>Croceifilum</taxon>
    </lineage>
</organism>
<name>A0AAJ1WTA2_9BACL</name>
<dbReference type="GO" id="GO:0016887">
    <property type="term" value="F:ATP hydrolysis activity"/>
    <property type="evidence" value="ECO:0007669"/>
    <property type="project" value="InterPro"/>
</dbReference>
<dbReference type="Proteomes" id="UP001238450">
    <property type="component" value="Unassembled WGS sequence"/>
</dbReference>
<dbReference type="PANTHER" id="PTHR42939">
    <property type="entry name" value="ABC TRANSPORTER ATP-BINDING PROTEIN ALBC-RELATED"/>
    <property type="match status" value="1"/>
</dbReference>
<dbReference type="PANTHER" id="PTHR42939:SF1">
    <property type="entry name" value="ABC TRANSPORTER ATP-BINDING PROTEIN ALBC-RELATED"/>
    <property type="match status" value="1"/>
</dbReference>
<keyword evidence="6" id="KW-1185">Reference proteome</keyword>
<keyword evidence="3 5" id="KW-0067">ATP-binding</keyword>
<evidence type="ECO:0000313" key="5">
    <source>
        <dbReference type="EMBL" id="MDQ0418585.1"/>
    </source>
</evidence>
<dbReference type="PROSITE" id="PS50893">
    <property type="entry name" value="ABC_TRANSPORTER_2"/>
    <property type="match status" value="1"/>
</dbReference>
<dbReference type="Pfam" id="PF00005">
    <property type="entry name" value="ABC_tran"/>
    <property type="match status" value="1"/>
</dbReference>
<sequence length="248" mass="28148">MLHIEQLSKKYKNNIWAVQDFNLSIYKEELVAMVGPNGAGKTSIINCLLGVISPTSGTIQLDTYPNQSKKFKQLIAYVPDDLILPEALTGTEYLDFVTSMYQYEDPEKQSSLIELFDIKGAMSEPIETYSHGMKKKIQLIAAFMLNSKLIILDEPFRGLDVEAIIMTKKLMRKYLQKGGSILLSTHDLKAAEYLAQRMVILSKGKIVAEGTIEELKVENQCTDMEDLFMKVSMLRDRSAQFEKIIENF</sequence>
<dbReference type="EMBL" id="JAUSUV010000014">
    <property type="protein sequence ID" value="MDQ0418585.1"/>
    <property type="molecule type" value="Genomic_DNA"/>
</dbReference>
<evidence type="ECO:0000259" key="4">
    <source>
        <dbReference type="PROSITE" id="PS50893"/>
    </source>
</evidence>